<dbReference type="Proteomes" id="UP000070188">
    <property type="component" value="Unassembled WGS sequence"/>
</dbReference>
<sequence>MHYGPEGEFIGAERLPDDWAEDYVRYRDLALKNAVPCLEYWQRVSE</sequence>
<proteinExistence type="predicted"/>
<dbReference type="PATRIC" id="fig|1469144.10.peg.489"/>
<comment type="caution">
    <text evidence="1">The sequence shown here is derived from an EMBL/GenBank/DDBJ whole genome shotgun (WGS) entry which is preliminary data.</text>
</comment>
<keyword evidence="2" id="KW-1185">Reference proteome</keyword>
<gene>
    <name evidence="1" type="ORF">LI90_395</name>
</gene>
<protein>
    <submittedName>
        <fullName evidence="1">Uncharacterized protein</fullName>
    </submittedName>
</protein>
<dbReference type="AlphaFoldDB" id="A0A132MLS0"/>
<dbReference type="EMBL" id="LAXD01000001">
    <property type="protein sequence ID" value="KWW98766.1"/>
    <property type="molecule type" value="Genomic_DNA"/>
</dbReference>
<evidence type="ECO:0000313" key="1">
    <source>
        <dbReference type="EMBL" id="KWW98766.1"/>
    </source>
</evidence>
<accession>A0A132MLS0</accession>
<dbReference type="STRING" id="1469144.LI90_395"/>
<organism evidence="1 2">
    <name type="scientific">Carbonactinospora thermoautotrophica</name>
    <dbReference type="NCBI Taxonomy" id="1469144"/>
    <lineage>
        <taxon>Bacteria</taxon>
        <taxon>Bacillati</taxon>
        <taxon>Actinomycetota</taxon>
        <taxon>Actinomycetes</taxon>
        <taxon>Kitasatosporales</taxon>
        <taxon>Carbonactinosporaceae</taxon>
        <taxon>Carbonactinospora</taxon>
    </lineage>
</organism>
<reference evidence="2" key="1">
    <citation type="submission" date="2015-04" db="EMBL/GenBank/DDBJ databases">
        <title>Physiological reanalysis, assessment of diazotrophy, and genome sequences of multiple isolates of Streptomyces thermoautotrophicus.</title>
        <authorList>
            <person name="MacKellar D.C."/>
            <person name="Lieber L."/>
            <person name="Norman J."/>
            <person name="Bolger A."/>
            <person name="Tobin C."/>
            <person name="Murray J.W."/>
            <person name="Chang R."/>
            <person name="Ford T."/>
            <person name="Nguyen P.Q."/>
            <person name="Woodward J."/>
            <person name="Permingeat H."/>
            <person name="Joshi N.S."/>
            <person name="Silver P.A."/>
            <person name="Usadel B."/>
            <person name="Rutherford A.W."/>
            <person name="Friesen M."/>
            <person name="Prell J."/>
        </authorList>
    </citation>
    <scope>NUCLEOTIDE SEQUENCE [LARGE SCALE GENOMIC DNA]</scope>
    <source>
        <strain evidence="2">H1</strain>
    </source>
</reference>
<name>A0A132MLS0_9ACTN</name>
<evidence type="ECO:0000313" key="2">
    <source>
        <dbReference type="Proteomes" id="UP000070188"/>
    </source>
</evidence>